<evidence type="ECO:0000256" key="6">
    <source>
        <dbReference type="SAM" id="Phobius"/>
    </source>
</evidence>
<comment type="cofactor">
    <cofactor evidence="1">
        <name>Zn(2+)</name>
        <dbReference type="ChEBI" id="CHEBI:29105"/>
    </cofactor>
</comment>
<evidence type="ECO:0000313" key="10">
    <source>
        <dbReference type="Proteomes" id="UP001311799"/>
    </source>
</evidence>
<evidence type="ECO:0000256" key="5">
    <source>
        <dbReference type="PROSITE-ProRule" id="PRU01379"/>
    </source>
</evidence>
<name>A0AAV9Y2S9_9CRYT</name>
<keyword evidence="7" id="KW-0732">Signal</keyword>
<dbReference type="EMBL" id="JAWDEY010000001">
    <property type="protein sequence ID" value="KAK6591149.1"/>
    <property type="molecule type" value="Genomic_DNA"/>
</dbReference>
<comment type="similarity">
    <text evidence="2 5">Belongs to the peptidase M14 family.</text>
</comment>
<keyword evidence="4" id="KW-0862">Zinc</keyword>
<dbReference type="PROSITE" id="PS52035">
    <property type="entry name" value="PEPTIDASE_M14"/>
    <property type="match status" value="1"/>
</dbReference>
<feature type="domain" description="Peptidase M14" evidence="8">
    <location>
        <begin position="57"/>
        <end position="342"/>
    </location>
</feature>
<evidence type="ECO:0000256" key="3">
    <source>
        <dbReference type="ARBA" id="ARBA00022723"/>
    </source>
</evidence>
<dbReference type="Proteomes" id="UP001311799">
    <property type="component" value="Unassembled WGS sequence"/>
</dbReference>
<comment type="caution">
    <text evidence="9">The sequence shown here is derived from an EMBL/GenBank/DDBJ whole genome shotgun (WGS) entry which is preliminary data.</text>
</comment>
<dbReference type="AlphaFoldDB" id="A0AAV9Y2S9"/>
<reference evidence="9 10" key="1">
    <citation type="submission" date="2023-10" db="EMBL/GenBank/DDBJ databases">
        <title>Comparative genomics analysis reveals potential genetic determinants of host preference in Cryptosporidium xiaoi.</title>
        <authorList>
            <person name="Xiao L."/>
            <person name="Li J."/>
        </authorList>
    </citation>
    <scope>NUCLEOTIDE SEQUENCE [LARGE SCALE GENOMIC DNA]</scope>
    <source>
        <strain evidence="9 10">52996</strain>
    </source>
</reference>
<organism evidence="9 10">
    <name type="scientific">Cryptosporidium xiaoi</name>
    <dbReference type="NCBI Taxonomy" id="659607"/>
    <lineage>
        <taxon>Eukaryota</taxon>
        <taxon>Sar</taxon>
        <taxon>Alveolata</taxon>
        <taxon>Apicomplexa</taxon>
        <taxon>Conoidasida</taxon>
        <taxon>Coccidia</taxon>
        <taxon>Eucoccidiorida</taxon>
        <taxon>Eimeriorina</taxon>
        <taxon>Cryptosporidiidae</taxon>
        <taxon>Cryptosporidium</taxon>
    </lineage>
</organism>
<feature type="signal peptide" evidence="7">
    <location>
        <begin position="1"/>
        <end position="23"/>
    </location>
</feature>
<keyword evidence="10" id="KW-1185">Reference proteome</keyword>
<evidence type="ECO:0000256" key="7">
    <source>
        <dbReference type="SAM" id="SignalP"/>
    </source>
</evidence>
<dbReference type="PROSITE" id="PS00132">
    <property type="entry name" value="CARBOXYPEPT_ZN_1"/>
    <property type="match status" value="1"/>
</dbReference>
<keyword evidence="6" id="KW-0812">Transmembrane</keyword>
<dbReference type="SUPFAM" id="SSF53187">
    <property type="entry name" value="Zn-dependent exopeptidases"/>
    <property type="match status" value="1"/>
</dbReference>
<sequence length="1228" mass="144110">MNEYKKITYILFILSLFNICVESQNHYFDINYILKSTFGFNFMRNYGTAKKDNKYFKYRDYDNIIDYLDNLKLKYSEVLELSKTKSRTGLKCGNEECLYLQVKLGMKINDNTENELNIPNILILSGMHGDEKIGVAISIGLIESIINEYSKGNISVIHLLETRRIWIVPIVNPWGYYHNKRTERDNDVNRDFPSNSGRNCLMSESSKIIYDLYNNHSFIFAATLHSGLKSISYGKGNRDINDKKSIQEMNKNIEEEKIMELIGKELQLSAGKILNNGLLDNYYKTLGNIDKVVYSVNGSFEDWSLIGYGNEWNNGDYVKCNELIGNNDKANKGGTLTYLIEIDENKNPPEDTLGLIDDVFKMIDLDKIAVQPSHVTRNVRMLIKLIEHSKSEILFLSKPPNTLYYGQTFRLNFSVVGCYSFSNLVFKLKDKYNKELKLEFIMERKNNSNNNNSIITEVHNTIYYQRCSSIFINNQQLQEQLKIDNHLNSKLYDKNECSESNLLTKIVNRSFRVKNKCKSFYQYSRYKPISLLVKIPTEDVIVNTFNRNFEDFLFTSEIEFDRELHNIVYDLNYIDNNNNNNSNVNGKYGYYWKFFESKINLNNNTLKQETNKFSIKLSKPQDILQIKFTNCNRELSDKNNSFNEWSTICNLFLELVNYYKNEQKTANIDNININKHDDDKKRLYRNLISDYINNIKLGFGDDYILKNNLEIINNNYDKYLIGSIYILPSDPRTSSLSINLSGIDKYNKLNDTSHILTEIQDSSIMLPYFGNVTLELSLKVSSEKSPKGEYYLLMFSQFVKLLGRDLFKYNYLNDIIYSDNKFKDYIGVFSLIDNQNINSNENSYSDNNNSIIKYINIEKVMEIISESRYQKYNLLELNDKKLSIDQLNDILRDYFVIICFNKHKNNTSISIAIGKIHFDSYLKFSSQNNYYNEYYNKSSIERNEKRRAIEITGVVNKNINNHSKNKTKVYNNIRNTLSKWWENDSNSYINIRLVFIFTLILFIILPILHFILVFFRKKCKYSYINSMKSNSKTLIIDMHTPQSLSNDEDCYDYRNNINKNNYNRSNSNILDTHVKINSSKTSSEMLNIGNIIGWRKKKKYDSPEIYNSPRVSPSKSISLPRIRGYSDNTIDNDEFYKTFEFMSDKDRYIYGHNHNDGINSYSTLQQRVNTGNYNNINNFFNRFSSSYSLINNNFVNNNNDTFSTYECVNKYSQCDNLNKTNIKLRTEY</sequence>
<evidence type="ECO:0000256" key="1">
    <source>
        <dbReference type="ARBA" id="ARBA00001947"/>
    </source>
</evidence>
<dbReference type="CDD" id="cd00596">
    <property type="entry name" value="Peptidase_M14_like"/>
    <property type="match status" value="1"/>
</dbReference>
<gene>
    <name evidence="9" type="ORF">RS030_101600</name>
</gene>
<keyword evidence="6" id="KW-1133">Transmembrane helix</keyword>
<dbReference type="InterPro" id="IPR057246">
    <property type="entry name" value="CARBOXYPEPT_ZN_1"/>
</dbReference>
<keyword evidence="6" id="KW-0472">Membrane</keyword>
<accession>A0AAV9Y2S9</accession>
<dbReference type="Gene3D" id="3.40.630.10">
    <property type="entry name" value="Zn peptidases"/>
    <property type="match status" value="1"/>
</dbReference>
<protein>
    <recommendedName>
        <fullName evidence="8">Peptidase M14 domain-containing protein</fullName>
    </recommendedName>
</protein>
<dbReference type="GO" id="GO:0004181">
    <property type="term" value="F:metallocarboxypeptidase activity"/>
    <property type="evidence" value="ECO:0007669"/>
    <property type="project" value="InterPro"/>
</dbReference>
<keyword evidence="3" id="KW-0479">Metal-binding</keyword>
<dbReference type="SMART" id="SM00631">
    <property type="entry name" value="Zn_pept"/>
    <property type="match status" value="1"/>
</dbReference>
<feature type="transmembrane region" description="Helical" evidence="6">
    <location>
        <begin position="993"/>
        <end position="1015"/>
    </location>
</feature>
<dbReference type="InterPro" id="IPR000834">
    <property type="entry name" value="Peptidase_M14"/>
</dbReference>
<dbReference type="GO" id="GO:0008270">
    <property type="term" value="F:zinc ion binding"/>
    <property type="evidence" value="ECO:0007669"/>
    <property type="project" value="InterPro"/>
</dbReference>
<dbReference type="GO" id="GO:0005615">
    <property type="term" value="C:extracellular space"/>
    <property type="evidence" value="ECO:0007669"/>
    <property type="project" value="TreeGrafter"/>
</dbReference>
<evidence type="ECO:0000256" key="4">
    <source>
        <dbReference type="ARBA" id="ARBA00022833"/>
    </source>
</evidence>
<proteinExistence type="inferred from homology"/>
<dbReference type="Pfam" id="PF00246">
    <property type="entry name" value="Peptidase_M14"/>
    <property type="match status" value="1"/>
</dbReference>
<dbReference type="PANTHER" id="PTHR11705">
    <property type="entry name" value="PROTEASE FAMILY M14 CARBOXYPEPTIDASE A,B"/>
    <property type="match status" value="1"/>
</dbReference>
<evidence type="ECO:0000313" key="9">
    <source>
        <dbReference type="EMBL" id="KAK6591149.1"/>
    </source>
</evidence>
<evidence type="ECO:0000259" key="8">
    <source>
        <dbReference type="PROSITE" id="PS52035"/>
    </source>
</evidence>
<comment type="caution">
    <text evidence="5">Lacks conserved residue(s) required for the propagation of feature annotation.</text>
</comment>
<dbReference type="GO" id="GO:0006508">
    <property type="term" value="P:proteolysis"/>
    <property type="evidence" value="ECO:0007669"/>
    <property type="project" value="InterPro"/>
</dbReference>
<evidence type="ECO:0000256" key="2">
    <source>
        <dbReference type="ARBA" id="ARBA00005988"/>
    </source>
</evidence>
<dbReference type="PANTHER" id="PTHR11705:SF138">
    <property type="entry name" value="PEPTIDASE M14 CARBOXYPEPTIDASE A DOMAIN-CONTAINING PROTEIN"/>
    <property type="match status" value="1"/>
</dbReference>
<feature type="chain" id="PRO_5043844217" description="Peptidase M14 domain-containing protein" evidence="7">
    <location>
        <begin position="24"/>
        <end position="1228"/>
    </location>
</feature>